<feature type="region of interest" description="Disordered" evidence="1">
    <location>
        <begin position="1"/>
        <end position="54"/>
    </location>
</feature>
<sequence length="74" mass="8409">MGEIEQQHSKMVSGEAHPKMPTSSFPIPLPGRNRRPEASPWPWRKRPITQPPGNGLPLPQHLLLLFKEKQLVLV</sequence>
<name>A0AAN9JQP2_CLITE</name>
<accession>A0AAN9JQP2</accession>
<dbReference type="Proteomes" id="UP001359559">
    <property type="component" value="Unassembled WGS sequence"/>
</dbReference>
<protein>
    <submittedName>
        <fullName evidence="2">Uncharacterized protein</fullName>
    </submittedName>
</protein>
<dbReference type="AlphaFoldDB" id="A0AAN9JQP2"/>
<evidence type="ECO:0000313" key="3">
    <source>
        <dbReference type="Proteomes" id="UP001359559"/>
    </source>
</evidence>
<reference evidence="2 3" key="1">
    <citation type="submission" date="2024-01" db="EMBL/GenBank/DDBJ databases">
        <title>The genomes of 5 underutilized Papilionoideae crops provide insights into root nodulation and disease resistance.</title>
        <authorList>
            <person name="Yuan L."/>
        </authorList>
    </citation>
    <scope>NUCLEOTIDE SEQUENCE [LARGE SCALE GENOMIC DNA]</scope>
    <source>
        <strain evidence="2">LY-2023</strain>
        <tissue evidence="2">Leaf</tissue>
    </source>
</reference>
<evidence type="ECO:0000256" key="1">
    <source>
        <dbReference type="SAM" id="MobiDB-lite"/>
    </source>
</evidence>
<dbReference type="EMBL" id="JAYKXN010000003">
    <property type="protein sequence ID" value="KAK7303690.1"/>
    <property type="molecule type" value="Genomic_DNA"/>
</dbReference>
<comment type="caution">
    <text evidence="2">The sequence shown here is derived from an EMBL/GenBank/DDBJ whole genome shotgun (WGS) entry which is preliminary data.</text>
</comment>
<evidence type="ECO:0000313" key="2">
    <source>
        <dbReference type="EMBL" id="KAK7303690.1"/>
    </source>
</evidence>
<gene>
    <name evidence="2" type="ORF">RJT34_14603</name>
</gene>
<keyword evidence="3" id="KW-1185">Reference proteome</keyword>
<organism evidence="2 3">
    <name type="scientific">Clitoria ternatea</name>
    <name type="common">Butterfly pea</name>
    <dbReference type="NCBI Taxonomy" id="43366"/>
    <lineage>
        <taxon>Eukaryota</taxon>
        <taxon>Viridiplantae</taxon>
        <taxon>Streptophyta</taxon>
        <taxon>Embryophyta</taxon>
        <taxon>Tracheophyta</taxon>
        <taxon>Spermatophyta</taxon>
        <taxon>Magnoliopsida</taxon>
        <taxon>eudicotyledons</taxon>
        <taxon>Gunneridae</taxon>
        <taxon>Pentapetalae</taxon>
        <taxon>rosids</taxon>
        <taxon>fabids</taxon>
        <taxon>Fabales</taxon>
        <taxon>Fabaceae</taxon>
        <taxon>Papilionoideae</taxon>
        <taxon>50 kb inversion clade</taxon>
        <taxon>NPAAA clade</taxon>
        <taxon>indigoferoid/millettioid clade</taxon>
        <taxon>Phaseoleae</taxon>
        <taxon>Clitoria</taxon>
    </lineage>
</organism>
<proteinExistence type="predicted"/>